<dbReference type="AlphaFoldDB" id="A0A8I0EWA3"/>
<protein>
    <submittedName>
        <fullName evidence="1">Uncharacterized protein</fullName>
    </submittedName>
</protein>
<evidence type="ECO:0000313" key="1">
    <source>
        <dbReference type="EMBL" id="MBC9226513.1"/>
    </source>
</evidence>
<dbReference type="RefSeq" id="WP_187769357.1">
    <property type="nucleotide sequence ID" value="NZ_JACTVM010000002.1"/>
</dbReference>
<dbReference type="EMBL" id="JACTVM010000002">
    <property type="protein sequence ID" value="MBC9226513.1"/>
    <property type="molecule type" value="Genomic_DNA"/>
</dbReference>
<reference evidence="1" key="1">
    <citation type="submission" date="2020-09" db="EMBL/GenBank/DDBJ databases">
        <title>Novel species in genus Aeromicrobium.</title>
        <authorList>
            <person name="Zhang G."/>
        </authorList>
    </citation>
    <scope>NUCLEOTIDE SEQUENCE</scope>
    <source>
        <strain evidence="1">Zg-636</strain>
    </source>
</reference>
<name>A0A8I0EWA3_9ACTN</name>
<comment type="caution">
    <text evidence="1">The sequence shown here is derived from an EMBL/GenBank/DDBJ whole genome shotgun (WGS) entry which is preliminary data.</text>
</comment>
<gene>
    <name evidence="1" type="ORF">IBG24_09320</name>
</gene>
<dbReference type="Proteomes" id="UP000620591">
    <property type="component" value="Unassembled WGS sequence"/>
</dbReference>
<organism evidence="1 2">
    <name type="scientific">Aeromicrobium senzhongii</name>
    <dbReference type="NCBI Taxonomy" id="2663859"/>
    <lineage>
        <taxon>Bacteria</taxon>
        <taxon>Bacillati</taxon>
        <taxon>Actinomycetota</taxon>
        <taxon>Actinomycetes</taxon>
        <taxon>Propionibacteriales</taxon>
        <taxon>Nocardioidaceae</taxon>
        <taxon>Aeromicrobium</taxon>
    </lineage>
</organism>
<evidence type="ECO:0000313" key="2">
    <source>
        <dbReference type="Proteomes" id="UP000620591"/>
    </source>
</evidence>
<accession>A0A8I0EWA3</accession>
<proteinExistence type="predicted"/>
<sequence>MGPSAPMVATVTTTAWVDLRNSGRAASVTRTMPTALVSKTRSADGQPR</sequence>